<reference evidence="5" key="1">
    <citation type="submission" date="2016-06" db="UniProtKB">
        <authorList>
            <consortium name="WormBaseParasite"/>
        </authorList>
    </citation>
    <scope>IDENTIFICATION</scope>
</reference>
<dbReference type="OrthoDB" id="3366823at2759"/>
<gene>
    <name evidence="3" type="ORF">GPUH_LOCUS24797</name>
</gene>
<evidence type="ECO:0000256" key="1">
    <source>
        <dbReference type="SAM" id="MobiDB-lite"/>
    </source>
</evidence>
<dbReference type="EMBL" id="UYRT01102552">
    <property type="protein sequence ID" value="VDN43338.1"/>
    <property type="molecule type" value="Genomic_DNA"/>
</dbReference>
<reference evidence="3 4" key="2">
    <citation type="submission" date="2018-11" db="EMBL/GenBank/DDBJ databases">
        <authorList>
            <consortium name="Pathogen Informatics"/>
        </authorList>
    </citation>
    <scope>NUCLEOTIDE SEQUENCE [LARGE SCALE GENOMIC DNA]</scope>
</reference>
<protein>
    <submittedName>
        <fullName evidence="5">RED_C domain-containing protein</fullName>
    </submittedName>
</protein>
<dbReference type="WBParaSite" id="GPUH_0002482801-mRNA-1">
    <property type="protein sequence ID" value="GPUH_0002482801-mRNA-1"/>
    <property type="gene ID" value="GPUH_0002482801"/>
</dbReference>
<dbReference type="AlphaFoldDB" id="A0A183EV07"/>
<dbReference type="PANTHER" id="PTHR12765">
    <property type="entry name" value="RED PROTEIN IK FACTOR CYTOKINE IK"/>
    <property type="match status" value="1"/>
</dbReference>
<feature type="region of interest" description="Disordered" evidence="1">
    <location>
        <begin position="1"/>
        <end position="98"/>
    </location>
</feature>
<feature type="domain" description="Protein RED C-terminal" evidence="2">
    <location>
        <begin position="63"/>
        <end position="167"/>
    </location>
</feature>
<feature type="compositionally biased region" description="Basic and acidic residues" evidence="1">
    <location>
        <begin position="83"/>
        <end position="98"/>
    </location>
</feature>
<organism evidence="5">
    <name type="scientific">Gongylonema pulchrum</name>
    <dbReference type="NCBI Taxonomy" id="637853"/>
    <lineage>
        <taxon>Eukaryota</taxon>
        <taxon>Metazoa</taxon>
        <taxon>Ecdysozoa</taxon>
        <taxon>Nematoda</taxon>
        <taxon>Chromadorea</taxon>
        <taxon>Rhabditida</taxon>
        <taxon>Spirurina</taxon>
        <taxon>Spiruromorpha</taxon>
        <taxon>Spiruroidea</taxon>
        <taxon>Gongylonematidae</taxon>
        <taxon>Gongylonema</taxon>
    </lineage>
</organism>
<dbReference type="Proteomes" id="UP000271098">
    <property type="component" value="Unassembled WGS sequence"/>
</dbReference>
<dbReference type="InterPro" id="IPR039896">
    <property type="entry name" value="Red-like"/>
</dbReference>
<sequence length="186" mass="22121">DRGRDRDKNRDYDRNKDKDRDRERRAREEERRAERRQEFVKPLENVQPPAEKKKKVPMETEGYAECYPGGVYEEGVESDDEADYSKMDMGNRRGPVKRWDFDNSDEYEKYMEAKEALPKAAYQFGVKTNDGRKTRKSGADREKLKLDREFSEIRKILEKRKADGHQSYVLKIDGFLYFVSFTLSSH</sequence>
<evidence type="ECO:0000313" key="3">
    <source>
        <dbReference type="EMBL" id="VDN43338.1"/>
    </source>
</evidence>
<feature type="compositionally biased region" description="Basic and acidic residues" evidence="1">
    <location>
        <begin position="1"/>
        <end position="41"/>
    </location>
</feature>
<keyword evidence="4" id="KW-1185">Reference proteome</keyword>
<dbReference type="Pfam" id="PF07807">
    <property type="entry name" value="RED_C"/>
    <property type="match status" value="1"/>
</dbReference>
<evidence type="ECO:0000313" key="4">
    <source>
        <dbReference type="Proteomes" id="UP000271098"/>
    </source>
</evidence>
<accession>A0A183EV07</accession>
<name>A0A183EV07_9BILA</name>
<dbReference type="InterPro" id="IPR012492">
    <property type="entry name" value="RED_C"/>
</dbReference>
<proteinExistence type="predicted"/>
<evidence type="ECO:0000313" key="5">
    <source>
        <dbReference type="WBParaSite" id="GPUH_0002482801-mRNA-1"/>
    </source>
</evidence>
<evidence type="ECO:0000259" key="2">
    <source>
        <dbReference type="Pfam" id="PF07807"/>
    </source>
</evidence>